<accession>A0ABP6ZRJ4</accession>
<dbReference type="EMBL" id="BAABAB010000010">
    <property type="protein sequence ID" value="GAA3615645.1"/>
    <property type="molecule type" value="Genomic_DNA"/>
</dbReference>
<comment type="caution">
    <text evidence="2">The sequence shown here is derived from an EMBL/GenBank/DDBJ whole genome shotgun (WGS) entry which is preliminary data.</text>
</comment>
<feature type="chain" id="PRO_5045240345" evidence="1">
    <location>
        <begin position="37"/>
        <end position="173"/>
    </location>
</feature>
<protein>
    <submittedName>
        <fullName evidence="2">Uncharacterized protein</fullName>
    </submittedName>
</protein>
<dbReference type="Proteomes" id="UP001501490">
    <property type="component" value="Unassembled WGS sequence"/>
</dbReference>
<feature type="signal peptide" evidence="1">
    <location>
        <begin position="1"/>
        <end position="36"/>
    </location>
</feature>
<name>A0ABP6ZRJ4_9ACTN</name>
<keyword evidence="1" id="KW-0732">Signal</keyword>
<organism evidence="2 3">
    <name type="scientific">Microlunatus ginsengisoli</name>
    <dbReference type="NCBI Taxonomy" id="363863"/>
    <lineage>
        <taxon>Bacteria</taxon>
        <taxon>Bacillati</taxon>
        <taxon>Actinomycetota</taxon>
        <taxon>Actinomycetes</taxon>
        <taxon>Propionibacteriales</taxon>
        <taxon>Propionibacteriaceae</taxon>
        <taxon>Microlunatus</taxon>
    </lineage>
</organism>
<dbReference type="InterPro" id="IPR006311">
    <property type="entry name" value="TAT_signal"/>
</dbReference>
<evidence type="ECO:0000313" key="2">
    <source>
        <dbReference type="EMBL" id="GAA3615645.1"/>
    </source>
</evidence>
<dbReference type="SUPFAM" id="SSF159238">
    <property type="entry name" value="SO1590-like"/>
    <property type="match status" value="1"/>
</dbReference>
<dbReference type="InterPro" id="IPR023159">
    <property type="entry name" value="SO1590-like_sf"/>
</dbReference>
<dbReference type="PROSITE" id="PS51318">
    <property type="entry name" value="TAT"/>
    <property type="match status" value="1"/>
</dbReference>
<reference evidence="3" key="1">
    <citation type="journal article" date="2019" name="Int. J. Syst. Evol. Microbiol.">
        <title>The Global Catalogue of Microorganisms (GCM) 10K type strain sequencing project: providing services to taxonomists for standard genome sequencing and annotation.</title>
        <authorList>
            <consortium name="The Broad Institute Genomics Platform"/>
            <consortium name="The Broad Institute Genome Sequencing Center for Infectious Disease"/>
            <person name="Wu L."/>
            <person name="Ma J."/>
        </authorList>
    </citation>
    <scope>NUCLEOTIDE SEQUENCE [LARGE SCALE GENOMIC DNA]</scope>
    <source>
        <strain evidence="3">JCM 16929</strain>
    </source>
</reference>
<dbReference type="RefSeq" id="WP_344803393.1">
    <property type="nucleotide sequence ID" value="NZ_BAABAB010000010.1"/>
</dbReference>
<evidence type="ECO:0000256" key="1">
    <source>
        <dbReference type="SAM" id="SignalP"/>
    </source>
</evidence>
<gene>
    <name evidence="2" type="ORF">GCM10022236_17150</name>
</gene>
<sequence length="173" mass="17306">MKIDTPHQPRILRRSALGAGAAALALILGAANPAQAASACRELRGSYTEHAVSADCQSPVALCIAGIYTGQIEGAFFGQATSITTTADTPTTGVAMFTSDSTIAATIGKRHGTLIIKNAGAFAAGNGGPIVDLQTIIAGTGQLAGATGALRASGTFSPTSGGQSRYEGILCLR</sequence>
<evidence type="ECO:0000313" key="3">
    <source>
        <dbReference type="Proteomes" id="UP001501490"/>
    </source>
</evidence>
<dbReference type="Pfam" id="PF11528">
    <property type="entry name" value="DUF3224"/>
    <property type="match status" value="1"/>
</dbReference>
<keyword evidence="3" id="KW-1185">Reference proteome</keyword>
<dbReference type="Gene3D" id="2.40.350.10">
    <property type="entry name" value="SO1590-like"/>
    <property type="match status" value="1"/>
</dbReference>
<dbReference type="InterPro" id="IPR021607">
    <property type="entry name" value="DUF3224"/>
</dbReference>
<proteinExistence type="predicted"/>